<protein>
    <submittedName>
        <fullName evidence="2">Uncharacterized protein</fullName>
    </submittedName>
</protein>
<dbReference type="OrthoDB" id="421121at2759"/>
<keyword evidence="3" id="KW-1185">Reference proteome</keyword>
<feature type="region of interest" description="Disordered" evidence="1">
    <location>
        <begin position="1"/>
        <end position="34"/>
    </location>
</feature>
<reference evidence="2 3" key="1">
    <citation type="submission" date="2020-02" db="EMBL/GenBank/DDBJ databases">
        <authorList>
            <person name="Ferguson B K."/>
        </authorList>
    </citation>
    <scope>NUCLEOTIDE SEQUENCE [LARGE SCALE GENOMIC DNA]</scope>
</reference>
<dbReference type="PANTHER" id="PTHR44177:SF1">
    <property type="entry name" value="TETRATRICOPEPTIDE REPEAT PROTEIN 8"/>
    <property type="match status" value="1"/>
</dbReference>
<dbReference type="GO" id="GO:1905515">
    <property type="term" value="P:non-motile cilium assembly"/>
    <property type="evidence" value="ECO:0007669"/>
    <property type="project" value="InterPro"/>
</dbReference>
<sequence>MVRPATQTGRATSLEGALKTPRTARSARPVTSHAARTIRLGTASMMTQPDGPFIQVLNRSTFYCIEEGQITLTKLEKRKSSLCRLSQ</sequence>
<dbReference type="GO" id="GO:0034464">
    <property type="term" value="C:BBSome"/>
    <property type="evidence" value="ECO:0007669"/>
    <property type="project" value="InterPro"/>
</dbReference>
<evidence type="ECO:0000256" key="1">
    <source>
        <dbReference type="SAM" id="MobiDB-lite"/>
    </source>
</evidence>
<feature type="non-terminal residue" evidence="2">
    <location>
        <position position="87"/>
    </location>
</feature>
<gene>
    <name evidence="2" type="ORF">NTEN_LOCUS16743</name>
</gene>
<dbReference type="PANTHER" id="PTHR44177">
    <property type="entry name" value="TETRATRICOPEPTIDE REPEAT PROTEIN 8"/>
    <property type="match status" value="1"/>
</dbReference>
<name>A0A6H5H592_9HEMI</name>
<dbReference type="InterPro" id="IPR028796">
    <property type="entry name" value="BBS8"/>
</dbReference>
<dbReference type="GO" id="GO:0097730">
    <property type="term" value="C:non-motile cilium"/>
    <property type="evidence" value="ECO:0007669"/>
    <property type="project" value="TreeGrafter"/>
</dbReference>
<dbReference type="GO" id="GO:0036064">
    <property type="term" value="C:ciliary basal body"/>
    <property type="evidence" value="ECO:0007669"/>
    <property type="project" value="TreeGrafter"/>
</dbReference>
<proteinExistence type="predicted"/>
<evidence type="ECO:0000313" key="3">
    <source>
        <dbReference type="Proteomes" id="UP000479000"/>
    </source>
</evidence>
<evidence type="ECO:0000313" key="2">
    <source>
        <dbReference type="EMBL" id="CAB0011876.1"/>
    </source>
</evidence>
<organism evidence="2 3">
    <name type="scientific">Nesidiocoris tenuis</name>
    <dbReference type="NCBI Taxonomy" id="355587"/>
    <lineage>
        <taxon>Eukaryota</taxon>
        <taxon>Metazoa</taxon>
        <taxon>Ecdysozoa</taxon>
        <taxon>Arthropoda</taxon>
        <taxon>Hexapoda</taxon>
        <taxon>Insecta</taxon>
        <taxon>Pterygota</taxon>
        <taxon>Neoptera</taxon>
        <taxon>Paraneoptera</taxon>
        <taxon>Hemiptera</taxon>
        <taxon>Heteroptera</taxon>
        <taxon>Panheteroptera</taxon>
        <taxon>Cimicomorpha</taxon>
        <taxon>Miridae</taxon>
        <taxon>Dicyphina</taxon>
        <taxon>Nesidiocoris</taxon>
    </lineage>
</organism>
<feature type="compositionally biased region" description="Polar residues" evidence="1">
    <location>
        <begin position="1"/>
        <end position="11"/>
    </location>
</feature>
<accession>A0A6H5H592</accession>
<dbReference type="Proteomes" id="UP000479000">
    <property type="component" value="Unassembled WGS sequence"/>
</dbReference>
<dbReference type="EMBL" id="CADCXU010024385">
    <property type="protein sequence ID" value="CAB0011876.1"/>
    <property type="molecule type" value="Genomic_DNA"/>
</dbReference>
<dbReference type="AlphaFoldDB" id="A0A6H5H592"/>